<name>A0A1Y2BQ77_9FUNG</name>
<organism evidence="2 3">
    <name type="scientific">Neocallimastix californiae</name>
    <dbReference type="NCBI Taxonomy" id="1754190"/>
    <lineage>
        <taxon>Eukaryota</taxon>
        <taxon>Fungi</taxon>
        <taxon>Fungi incertae sedis</taxon>
        <taxon>Chytridiomycota</taxon>
        <taxon>Chytridiomycota incertae sedis</taxon>
        <taxon>Neocallimastigomycetes</taxon>
        <taxon>Neocallimastigales</taxon>
        <taxon>Neocallimastigaceae</taxon>
        <taxon>Neocallimastix</taxon>
    </lineage>
</organism>
<dbReference type="EMBL" id="MCOG01000146">
    <property type="protein sequence ID" value="ORY36767.1"/>
    <property type="molecule type" value="Genomic_DNA"/>
</dbReference>
<dbReference type="OrthoDB" id="73465at2759"/>
<keyword evidence="3" id="KW-1185">Reference proteome</keyword>
<dbReference type="AlphaFoldDB" id="A0A1Y2BQ77"/>
<protein>
    <submittedName>
        <fullName evidence="2">Uncharacterized protein</fullName>
    </submittedName>
</protein>
<feature type="region of interest" description="Disordered" evidence="1">
    <location>
        <begin position="529"/>
        <end position="553"/>
    </location>
</feature>
<comment type="caution">
    <text evidence="2">The sequence shown here is derived from an EMBL/GenBank/DDBJ whole genome shotgun (WGS) entry which is preliminary data.</text>
</comment>
<feature type="compositionally biased region" description="Acidic residues" evidence="1">
    <location>
        <begin position="529"/>
        <end position="545"/>
    </location>
</feature>
<evidence type="ECO:0000313" key="3">
    <source>
        <dbReference type="Proteomes" id="UP000193920"/>
    </source>
</evidence>
<dbReference type="STRING" id="1754190.A0A1Y2BQ77"/>
<sequence length="553" mass="64757">MKYTKLIRLNRKWHYLPFIISILSIFSKSLNAQNISHNFQTDNETKKIVQRYNIDTSKHRVIGIDYLEFHPKNIDAKEDEIVNQKVRDYIKKLDFKEKHDIISKKLNFKPDYSIESELKNNPNVISLSNENINKKSVNDFNFHIFCINSKMEECEKYIINLNSVGESFSSQLVIKQPINIFVKVTSFCNNMGKDCGAIKTYATSTPSAFYALTEELDDMPYLYPQSLVKQLNLDGEIDYLKYDISITINSDINYWFWSDKDDIKEEQIDFQQIIAKEIVHGLGFVSSLSQTLKQDYSSIFNIISKHKEHPYLLPYFHYGSNGYFNAPIVKSVLPLFIYDKYLNIKKLDNYTPIWHYLTSLYESDIIESEYVSLAVKRIEENYDIYEGVNYLYNYAEESQWVFNQDDATVFQELSNSNEKKTKSIPIDTFIFNEWINGLSGSHVQCDSFYHSARSQDDGIMCAFSEEGVKFFEKNSKLLTNNELIVLSTIGWQLIKDEEIHVESLPFDEENGKEQAVEDEIEEVIEDEIDEILNGEEKEEEIENEDDNLKKKRN</sequence>
<evidence type="ECO:0000256" key="1">
    <source>
        <dbReference type="SAM" id="MobiDB-lite"/>
    </source>
</evidence>
<evidence type="ECO:0000313" key="2">
    <source>
        <dbReference type="EMBL" id="ORY36767.1"/>
    </source>
</evidence>
<proteinExistence type="predicted"/>
<reference evidence="2 3" key="1">
    <citation type="submission" date="2016-08" db="EMBL/GenBank/DDBJ databases">
        <title>A Parts List for Fungal Cellulosomes Revealed by Comparative Genomics.</title>
        <authorList>
            <consortium name="DOE Joint Genome Institute"/>
            <person name="Haitjema C.H."/>
            <person name="Gilmore S.P."/>
            <person name="Henske J.K."/>
            <person name="Solomon K.V."/>
            <person name="De Groot R."/>
            <person name="Kuo A."/>
            <person name="Mondo S.J."/>
            <person name="Salamov A.A."/>
            <person name="Labutti K."/>
            <person name="Zhao Z."/>
            <person name="Chiniquy J."/>
            <person name="Barry K."/>
            <person name="Brewer H.M."/>
            <person name="Purvine S.O."/>
            <person name="Wright A.T."/>
            <person name="Boxma B."/>
            <person name="Van Alen T."/>
            <person name="Hackstein J.H."/>
            <person name="Baker S.E."/>
            <person name="Grigoriev I.V."/>
            <person name="O'Malley M.A."/>
        </authorList>
    </citation>
    <scope>NUCLEOTIDE SEQUENCE [LARGE SCALE GENOMIC DNA]</scope>
    <source>
        <strain evidence="2 3">G1</strain>
    </source>
</reference>
<accession>A0A1Y2BQ77</accession>
<dbReference type="Proteomes" id="UP000193920">
    <property type="component" value="Unassembled WGS sequence"/>
</dbReference>
<gene>
    <name evidence="2" type="ORF">LY90DRAFT_704758</name>
</gene>